<name>A0A0C9QR14_9HYME</name>
<dbReference type="EMBL" id="GBYB01006164">
    <property type="protein sequence ID" value="JAG75931.1"/>
    <property type="molecule type" value="Transcribed_RNA"/>
</dbReference>
<accession>A0A0C9QR14</accession>
<organism evidence="2">
    <name type="scientific">Fopius arisanus</name>
    <dbReference type="NCBI Taxonomy" id="64838"/>
    <lineage>
        <taxon>Eukaryota</taxon>
        <taxon>Metazoa</taxon>
        <taxon>Ecdysozoa</taxon>
        <taxon>Arthropoda</taxon>
        <taxon>Hexapoda</taxon>
        <taxon>Insecta</taxon>
        <taxon>Pterygota</taxon>
        <taxon>Neoptera</taxon>
        <taxon>Endopterygota</taxon>
        <taxon>Hymenoptera</taxon>
        <taxon>Apocrita</taxon>
        <taxon>Ichneumonoidea</taxon>
        <taxon>Braconidae</taxon>
        <taxon>Opiinae</taxon>
        <taxon>Fopius</taxon>
    </lineage>
</organism>
<evidence type="ECO:0000313" key="2">
    <source>
        <dbReference type="EMBL" id="JAG75931.1"/>
    </source>
</evidence>
<dbReference type="AlphaFoldDB" id="A0A0C9QR14"/>
<reference evidence="2" key="1">
    <citation type="submission" date="2015-01" db="EMBL/GenBank/DDBJ databases">
        <title>Transcriptome Assembly of Fopius arisanus.</title>
        <authorList>
            <person name="Geib S."/>
        </authorList>
    </citation>
    <scope>NUCLEOTIDE SEQUENCE</scope>
</reference>
<gene>
    <name evidence="2" type="primary">AVL9_0</name>
    <name evidence="1" type="synonym">AVL9_1</name>
    <name evidence="1" type="ORF">g.39082</name>
    <name evidence="2" type="ORF">g.39084</name>
</gene>
<sequence>MESSTMGETGGPILHVIVVGFHHKKGCQVSYHGSSAFSSSLSQLTPTFTPKTLISSLIISHLIDAFNYITADEHSNVIHIFLHRLLYLSLVIRFSDILYFFLIFSRETADFFKNPTKEVLGKILV</sequence>
<protein>
    <submittedName>
        <fullName evidence="2">AVL9_0 protein</fullName>
    </submittedName>
    <submittedName>
        <fullName evidence="1">AVL9_1 protein</fullName>
    </submittedName>
</protein>
<proteinExistence type="predicted"/>
<evidence type="ECO:0000313" key="1">
    <source>
        <dbReference type="EMBL" id="JAG75929.1"/>
    </source>
</evidence>
<dbReference type="EMBL" id="GBYB01006162">
    <property type="protein sequence ID" value="JAG75929.1"/>
    <property type="molecule type" value="Transcribed_RNA"/>
</dbReference>